<dbReference type="PANTHER" id="PTHR24421">
    <property type="entry name" value="NITRATE/NITRITE SENSOR PROTEIN NARX-RELATED"/>
    <property type="match status" value="1"/>
</dbReference>
<dbReference type="SMART" id="SM00387">
    <property type="entry name" value="HATPase_c"/>
    <property type="match status" value="1"/>
</dbReference>
<dbReference type="GO" id="GO:0016020">
    <property type="term" value="C:membrane"/>
    <property type="evidence" value="ECO:0007669"/>
    <property type="project" value="InterPro"/>
</dbReference>
<keyword evidence="5" id="KW-0902">Two-component regulatory system</keyword>
<dbReference type="InterPro" id="IPR011712">
    <property type="entry name" value="Sig_transdc_His_kin_sub3_dim/P"/>
</dbReference>
<evidence type="ECO:0000259" key="7">
    <source>
        <dbReference type="PROSITE" id="PS50109"/>
    </source>
</evidence>
<organism evidence="8 9">
    <name type="scientific">Dethiobacter alkaliphilus AHT 1</name>
    <dbReference type="NCBI Taxonomy" id="555088"/>
    <lineage>
        <taxon>Bacteria</taxon>
        <taxon>Bacillati</taxon>
        <taxon>Bacillota</taxon>
        <taxon>Dethiobacteria</taxon>
        <taxon>Dethiobacterales</taxon>
        <taxon>Dethiobacteraceae</taxon>
        <taxon>Dethiobacter</taxon>
    </lineage>
</organism>
<dbReference type="Proteomes" id="UP000006443">
    <property type="component" value="Unassembled WGS sequence"/>
</dbReference>
<dbReference type="PANTHER" id="PTHR24421:SF55">
    <property type="entry name" value="SENSOR HISTIDINE KINASE YDFH"/>
    <property type="match status" value="1"/>
</dbReference>
<reference evidence="8 9" key="1">
    <citation type="submission" date="2009-02" db="EMBL/GenBank/DDBJ databases">
        <title>Sequencing of the draft genome and assembly of Dethiobacter alkaliphilus AHT 1.</title>
        <authorList>
            <consortium name="US DOE Joint Genome Institute (JGI-PGF)"/>
            <person name="Lucas S."/>
            <person name="Copeland A."/>
            <person name="Lapidus A."/>
            <person name="Glavina del Rio T."/>
            <person name="Dalin E."/>
            <person name="Tice H."/>
            <person name="Bruce D."/>
            <person name="Goodwin L."/>
            <person name="Pitluck S."/>
            <person name="Larimer F."/>
            <person name="Land M.L."/>
            <person name="Hauser L."/>
            <person name="Muyzer G."/>
        </authorList>
    </citation>
    <scope>NUCLEOTIDE SEQUENCE [LARGE SCALE GENOMIC DNA]</scope>
    <source>
        <strain evidence="8 9">AHT 1</strain>
    </source>
</reference>
<evidence type="ECO:0000256" key="6">
    <source>
        <dbReference type="SAM" id="Coils"/>
    </source>
</evidence>
<dbReference type="PIRSF" id="PIRSF003169">
    <property type="entry name" value="STHK_DegS"/>
    <property type="match status" value="1"/>
</dbReference>
<dbReference type="Pfam" id="PF02518">
    <property type="entry name" value="HATPase_c"/>
    <property type="match status" value="1"/>
</dbReference>
<dbReference type="InterPro" id="IPR036890">
    <property type="entry name" value="HATPase_C_sf"/>
</dbReference>
<dbReference type="CDD" id="cd16917">
    <property type="entry name" value="HATPase_UhpB-NarQ-NarX-like"/>
    <property type="match status" value="1"/>
</dbReference>
<dbReference type="Pfam" id="PF05384">
    <property type="entry name" value="DegS"/>
    <property type="match status" value="1"/>
</dbReference>
<dbReference type="Gene3D" id="1.20.5.1930">
    <property type="match status" value="1"/>
</dbReference>
<dbReference type="OrthoDB" id="9781904at2"/>
<feature type="domain" description="Histidine kinase" evidence="7">
    <location>
        <begin position="179"/>
        <end position="379"/>
    </location>
</feature>
<evidence type="ECO:0000256" key="5">
    <source>
        <dbReference type="ARBA" id="ARBA00023012"/>
    </source>
</evidence>
<dbReference type="Pfam" id="PF07730">
    <property type="entry name" value="HisKA_3"/>
    <property type="match status" value="1"/>
</dbReference>
<dbReference type="EC" id="2.7.13.3" evidence="2"/>
<dbReference type="STRING" id="555088.DealDRAFT_3025"/>
<dbReference type="InterPro" id="IPR008595">
    <property type="entry name" value="DegS"/>
</dbReference>
<dbReference type="GO" id="GO:0046983">
    <property type="term" value="F:protein dimerization activity"/>
    <property type="evidence" value="ECO:0007669"/>
    <property type="project" value="InterPro"/>
</dbReference>
<comment type="catalytic activity">
    <reaction evidence="1">
        <text>ATP + protein L-histidine = ADP + protein N-phospho-L-histidine.</text>
        <dbReference type="EC" id="2.7.13.3"/>
    </reaction>
</comment>
<dbReference type="InterPro" id="IPR005467">
    <property type="entry name" value="His_kinase_dom"/>
</dbReference>
<feature type="coiled-coil region" evidence="6">
    <location>
        <begin position="43"/>
        <end position="137"/>
    </location>
</feature>
<evidence type="ECO:0000313" key="9">
    <source>
        <dbReference type="Proteomes" id="UP000006443"/>
    </source>
</evidence>
<comment type="caution">
    <text evidence="8">The sequence shown here is derived from an EMBL/GenBank/DDBJ whole genome shotgun (WGS) entry which is preliminary data.</text>
</comment>
<dbReference type="InterPro" id="IPR016381">
    <property type="entry name" value="Sig_transdc_His_kinase_DegS"/>
</dbReference>
<dbReference type="AlphaFoldDB" id="C0GKL6"/>
<sequence length="379" mass="43598">MQEIKQLDEAIRNTISAVQKGREDIMSISGSARQQRDELLAKLVDLKGEILDVITAVDRLEREEKLARIHLMEVNRNFNKYTEKDIQQAYEEAQHIQLQLSQMREREAQHRQRRDQLEIMVRRVNETVERAKKLETQVGMALELISGGLQGVTVKLDEIQLRQQVSLRIIKAQEEERLRVAREIHDGPAQSMANVVLRAEICEKLMSVEPDKVRAELHDLKDMVKESLQEVRKIIFDLRPMVLDDLGIVPTLRRFIAELQKRTDMNIELVVLGGEEQRLASVLEVAIFRIVQESLNNIYKHAEAKRCVIKLEILPGRINISIADNGRGFDTERTMQNMDVDCFGLLGMRERVELLDGQIKIVSKPEKGTEIHVSIPIKG</sequence>
<proteinExistence type="predicted"/>
<evidence type="ECO:0000256" key="1">
    <source>
        <dbReference type="ARBA" id="ARBA00000085"/>
    </source>
</evidence>
<dbReference type="InterPro" id="IPR003594">
    <property type="entry name" value="HATPase_dom"/>
</dbReference>
<accession>C0GKL6</accession>
<evidence type="ECO:0000313" key="8">
    <source>
        <dbReference type="EMBL" id="EEG76108.1"/>
    </source>
</evidence>
<keyword evidence="3" id="KW-0808">Transferase</keyword>
<name>C0GKL6_DETAL</name>
<dbReference type="Gene3D" id="3.30.565.10">
    <property type="entry name" value="Histidine kinase-like ATPase, C-terminal domain"/>
    <property type="match status" value="1"/>
</dbReference>
<dbReference type="InterPro" id="IPR050482">
    <property type="entry name" value="Sensor_HK_TwoCompSys"/>
</dbReference>
<dbReference type="RefSeq" id="WP_008519021.1">
    <property type="nucleotide sequence ID" value="NZ_ACJM01000025.1"/>
</dbReference>
<keyword evidence="4 8" id="KW-0418">Kinase</keyword>
<dbReference type="SUPFAM" id="SSF55874">
    <property type="entry name" value="ATPase domain of HSP90 chaperone/DNA topoisomerase II/histidine kinase"/>
    <property type="match status" value="1"/>
</dbReference>
<evidence type="ECO:0000256" key="3">
    <source>
        <dbReference type="ARBA" id="ARBA00022679"/>
    </source>
</evidence>
<keyword evidence="9" id="KW-1185">Reference proteome</keyword>
<dbReference type="EMBL" id="ACJM01000025">
    <property type="protein sequence ID" value="EEG76108.1"/>
    <property type="molecule type" value="Genomic_DNA"/>
</dbReference>
<dbReference type="eggNOG" id="COG4585">
    <property type="taxonomic scope" value="Bacteria"/>
</dbReference>
<dbReference type="PROSITE" id="PS50109">
    <property type="entry name" value="HIS_KIN"/>
    <property type="match status" value="1"/>
</dbReference>
<dbReference type="GO" id="GO:0000155">
    <property type="term" value="F:phosphorelay sensor kinase activity"/>
    <property type="evidence" value="ECO:0007669"/>
    <property type="project" value="InterPro"/>
</dbReference>
<evidence type="ECO:0000256" key="4">
    <source>
        <dbReference type="ARBA" id="ARBA00022777"/>
    </source>
</evidence>
<keyword evidence="6" id="KW-0175">Coiled coil</keyword>
<evidence type="ECO:0000256" key="2">
    <source>
        <dbReference type="ARBA" id="ARBA00012438"/>
    </source>
</evidence>
<protein>
    <recommendedName>
        <fullName evidence="2">histidine kinase</fullName>
        <ecNumber evidence="2">2.7.13.3</ecNumber>
    </recommendedName>
</protein>
<gene>
    <name evidence="8" type="ORF">DealDRAFT_3025</name>
</gene>